<evidence type="ECO:0000313" key="4">
    <source>
        <dbReference type="Proteomes" id="UP000006365"/>
    </source>
</evidence>
<dbReference type="InterPro" id="IPR001296">
    <property type="entry name" value="Glyco_trans_1"/>
</dbReference>
<dbReference type="Gene3D" id="3.40.50.2000">
    <property type="entry name" value="Glycogen Phosphorylase B"/>
    <property type="match status" value="2"/>
</dbReference>
<dbReference type="SUPFAM" id="SSF53756">
    <property type="entry name" value="UDP-Glycosyltransferase/glycogen phosphorylase"/>
    <property type="match status" value="1"/>
</dbReference>
<dbReference type="PANTHER" id="PTHR45947:SF3">
    <property type="entry name" value="SULFOQUINOVOSYL TRANSFERASE SQD2"/>
    <property type="match status" value="1"/>
</dbReference>
<dbReference type="RefSeq" id="WP_015723256.1">
    <property type="nucleotide sequence ID" value="NC_014972.1"/>
</dbReference>
<keyword evidence="4" id="KW-1185">Reference proteome</keyword>
<gene>
    <name evidence="3" type="ordered locus">Despr_0529</name>
</gene>
<keyword evidence="3" id="KW-0808">Transferase</keyword>
<dbReference type="Pfam" id="PF13579">
    <property type="entry name" value="Glyco_trans_4_4"/>
    <property type="match status" value="1"/>
</dbReference>
<dbReference type="InterPro" id="IPR028098">
    <property type="entry name" value="Glyco_trans_4-like_N"/>
</dbReference>
<dbReference type="GO" id="GO:0016757">
    <property type="term" value="F:glycosyltransferase activity"/>
    <property type="evidence" value="ECO:0007669"/>
    <property type="project" value="InterPro"/>
</dbReference>
<reference evidence="3 4" key="1">
    <citation type="journal article" date="2011" name="Stand. Genomic Sci.">
        <title>Complete genome sequence of Desulfobulbus propionicus type strain (1pr3).</title>
        <authorList>
            <person name="Pagani I."/>
            <person name="Lapidus A."/>
            <person name="Nolan M."/>
            <person name="Lucas S."/>
            <person name="Hammon N."/>
            <person name="Deshpande S."/>
            <person name="Cheng J.F."/>
            <person name="Chertkov O."/>
            <person name="Davenport K."/>
            <person name="Tapia R."/>
            <person name="Han C."/>
            <person name="Goodwin L."/>
            <person name="Pitluck S."/>
            <person name="Liolios K."/>
            <person name="Mavromatis K."/>
            <person name="Ivanova N."/>
            <person name="Mikhailova N."/>
            <person name="Pati A."/>
            <person name="Chen A."/>
            <person name="Palaniappan K."/>
            <person name="Land M."/>
            <person name="Hauser L."/>
            <person name="Chang Y.J."/>
            <person name="Jeffries C.D."/>
            <person name="Detter J.C."/>
            <person name="Brambilla E."/>
            <person name="Kannan K.P."/>
            <person name="Djao O.D."/>
            <person name="Rohde M."/>
            <person name="Pukall R."/>
            <person name="Spring S."/>
            <person name="Goker M."/>
            <person name="Sikorski J."/>
            <person name="Woyke T."/>
            <person name="Bristow J."/>
            <person name="Eisen J.A."/>
            <person name="Markowitz V."/>
            <person name="Hugenholtz P."/>
            <person name="Kyrpides N.C."/>
            <person name="Klenk H.P."/>
        </authorList>
    </citation>
    <scope>NUCLEOTIDE SEQUENCE [LARGE SCALE GENOMIC DNA]</scope>
    <source>
        <strain evidence="4">ATCC 33891 / DSM 2032 / 1pr3</strain>
    </source>
</reference>
<sequence>MTNRLRALHVYRTYFPDPPGGLQEAIRQIALATQAQGVDSTIFTLSPHPEPSRLERPEGSVVRCRSWLAPASCDLGGLDSCRTFRTLVRQSDILVYHFPWPYADILHALGSCGKPSVMVYHSDIVRQRLLGMTYKPIMVHTLHSMAAIVATSTTYAQTSPILSLPTLRHKVRIIPLGIDEHSYPTSSDDSVFVRLQLHATDPYFLFVGVLRYYKGLHSLIRAAKDVNGKVVIAGTGPEQERLENLVKDAAVNNVIFAGRVTNTEKIALLRHCRAVVQPSHLRAEAFGMTLVEAAMFARPMISCEIGTGTSLVNKHAESGLVVPPEHPFELAQAMNCLLQETLFAKKLGNGARARYEKFFSGPALGKAYANLFAEMTR</sequence>
<accession>A0A7U3YJU1</accession>
<dbReference type="PANTHER" id="PTHR45947">
    <property type="entry name" value="SULFOQUINOVOSYL TRANSFERASE SQD2"/>
    <property type="match status" value="1"/>
</dbReference>
<protein>
    <submittedName>
        <fullName evidence="3">Glycosyl transferase group 1</fullName>
    </submittedName>
</protein>
<evidence type="ECO:0000259" key="1">
    <source>
        <dbReference type="Pfam" id="PF00534"/>
    </source>
</evidence>
<dbReference type="Proteomes" id="UP000006365">
    <property type="component" value="Chromosome"/>
</dbReference>
<dbReference type="AlphaFoldDB" id="A0A7U3YJU1"/>
<evidence type="ECO:0000313" key="3">
    <source>
        <dbReference type="EMBL" id="ADW16709.1"/>
    </source>
</evidence>
<feature type="domain" description="Glycosyl transferase family 1" evidence="1">
    <location>
        <begin position="196"/>
        <end position="353"/>
    </location>
</feature>
<feature type="domain" description="Glycosyltransferase subfamily 4-like N-terminal" evidence="2">
    <location>
        <begin position="20"/>
        <end position="158"/>
    </location>
</feature>
<evidence type="ECO:0000259" key="2">
    <source>
        <dbReference type="Pfam" id="PF13579"/>
    </source>
</evidence>
<dbReference type="Pfam" id="PF00534">
    <property type="entry name" value="Glycos_transf_1"/>
    <property type="match status" value="1"/>
</dbReference>
<name>A0A7U3YJU1_DESPD</name>
<proteinExistence type="predicted"/>
<dbReference type="InterPro" id="IPR050194">
    <property type="entry name" value="Glycosyltransferase_grp1"/>
</dbReference>
<dbReference type="KEGG" id="dpr:Despr_0529"/>
<dbReference type="EMBL" id="CP002364">
    <property type="protein sequence ID" value="ADW16709.1"/>
    <property type="molecule type" value="Genomic_DNA"/>
</dbReference>
<organism evidence="3 4">
    <name type="scientific">Desulfobulbus propionicus (strain ATCC 33891 / DSM 2032 / VKM B-1956 / 1pr3)</name>
    <dbReference type="NCBI Taxonomy" id="577650"/>
    <lineage>
        <taxon>Bacteria</taxon>
        <taxon>Pseudomonadati</taxon>
        <taxon>Thermodesulfobacteriota</taxon>
        <taxon>Desulfobulbia</taxon>
        <taxon>Desulfobulbales</taxon>
        <taxon>Desulfobulbaceae</taxon>
        <taxon>Desulfobulbus</taxon>
    </lineage>
</organism>